<reference evidence="2" key="1">
    <citation type="submission" date="2021-12" db="EMBL/GenBank/DDBJ databases">
        <title>Enterovibrio ZSDZ35 sp. nov. and Enterovibrio ZSDZ42 sp. nov., isolated from coastal seawater in Qingdao.</title>
        <authorList>
            <person name="Zhang P."/>
        </authorList>
    </citation>
    <scope>NUCLEOTIDE SEQUENCE</scope>
    <source>
        <strain evidence="2">ZSDZ35</strain>
    </source>
</reference>
<sequence length="442" mass="48272">MTLKRKLLFFPALAVGVAVLFIALKTRPDIPVKPSLSKARYVDVVTLQRLPIAPEVTGFGRVTPKHIWQAIAEVNGKVIYRHPDLEKGQILAAGTVLLKIDPTDYQIAVAQAEADLNAKQARLARLNLDEKNLKSTLSIEQRRLALSKDELARKRNLQQKGLTSQSALDAEQQSFLSQQSRVQDLDAQLNVLPDDKKITQAELAASELALKQAQRNLEKTEITLPIDSRIADVNIELDQVVTPQQIMLVSHGLDDVEVDAQVSIHDMQTLIDSLDRSDTHTPPLDDLTAKVTLSSGSFQGDWQAQVARLSDTVNLNQATVGVILEIPLTGVTAHSDAILPPLVNGMFVKASIEGQARPHWVIPEQALRGDNIYLLEEGKLRVLPIEVLFRKDDLVAIEGALQKGQVVVLNDILPAVPGMTLRAVTLNGVAVKASNEAKGDAS</sequence>
<gene>
    <name evidence="2" type="ORF">LRP49_10615</name>
</gene>
<evidence type="ECO:0000313" key="2">
    <source>
        <dbReference type="EMBL" id="MDD1781646.1"/>
    </source>
</evidence>
<proteinExistence type="predicted"/>
<dbReference type="Proteomes" id="UP001149821">
    <property type="component" value="Unassembled WGS sequence"/>
</dbReference>
<dbReference type="PANTHER" id="PTHR30469">
    <property type="entry name" value="MULTIDRUG RESISTANCE PROTEIN MDTA"/>
    <property type="match status" value="1"/>
</dbReference>
<dbReference type="Gene3D" id="1.10.287.470">
    <property type="entry name" value="Helix hairpin bin"/>
    <property type="match status" value="1"/>
</dbReference>
<feature type="coiled-coil region" evidence="1">
    <location>
        <begin position="109"/>
        <end position="136"/>
    </location>
</feature>
<keyword evidence="3" id="KW-1185">Reference proteome</keyword>
<organism evidence="2 3">
    <name type="scientific">Enterovibrio qingdaonensis</name>
    <dbReference type="NCBI Taxonomy" id="2899818"/>
    <lineage>
        <taxon>Bacteria</taxon>
        <taxon>Pseudomonadati</taxon>
        <taxon>Pseudomonadota</taxon>
        <taxon>Gammaproteobacteria</taxon>
        <taxon>Vibrionales</taxon>
        <taxon>Vibrionaceae</taxon>
        <taxon>Enterovibrio</taxon>
    </lineage>
</organism>
<dbReference type="RefSeq" id="WP_274142106.1">
    <property type="nucleotide sequence ID" value="NZ_JAJUBB010000006.1"/>
</dbReference>
<dbReference type="Gene3D" id="2.40.30.170">
    <property type="match status" value="1"/>
</dbReference>
<dbReference type="SUPFAM" id="SSF111369">
    <property type="entry name" value="HlyD-like secretion proteins"/>
    <property type="match status" value="1"/>
</dbReference>
<dbReference type="Gene3D" id="2.40.50.100">
    <property type="match status" value="1"/>
</dbReference>
<dbReference type="EMBL" id="JAJUBB010000006">
    <property type="protein sequence ID" value="MDD1781646.1"/>
    <property type="molecule type" value="Genomic_DNA"/>
</dbReference>
<keyword evidence="1" id="KW-0175">Coiled coil</keyword>
<accession>A0ABT5QKY8</accession>
<feature type="coiled-coil region" evidence="1">
    <location>
        <begin position="196"/>
        <end position="223"/>
    </location>
</feature>
<dbReference type="Gene3D" id="2.40.420.20">
    <property type="match status" value="1"/>
</dbReference>
<evidence type="ECO:0000313" key="3">
    <source>
        <dbReference type="Proteomes" id="UP001149821"/>
    </source>
</evidence>
<evidence type="ECO:0000256" key="1">
    <source>
        <dbReference type="SAM" id="Coils"/>
    </source>
</evidence>
<protein>
    <submittedName>
        <fullName evidence="2">HlyD family secretion protein</fullName>
    </submittedName>
</protein>
<name>A0ABT5QKY8_9GAMM</name>
<comment type="caution">
    <text evidence="2">The sequence shown here is derived from an EMBL/GenBank/DDBJ whole genome shotgun (WGS) entry which is preliminary data.</text>
</comment>